<keyword evidence="1" id="KW-0808">Transferase</keyword>
<keyword evidence="2 4" id="KW-0418">Kinase</keyword>
<dbReference type="GO" id="GO:0016301">
    <property type="term" value="F:kinase activity"/>
    <property type="evidence" value="ECO:0007669"/>
    <property type="project" value="UniProtKB-KW"/>
</dbReference>
<dbReference type="PANTHER" id="PTHR10584:SF157">
    <property type="entry name" value="SULFOFRUCTOSE KINASE"/>
    <property type="match status" value="1"/>
</dbReference>
<dbReference type="EMBL" id="FNGP01000002">
    <property type="protein sequence ID" value="SDL36064.1"/>
    <property type="molecule type" value="Genomic_DNA"/>
</dbReference>
<evidence type="ECO:0000313" key="5">
    <source>
        <dbReference type="Proteomes" id="UP000199475"/>
    </source>
</evidence>
<dbReference type="AlphaFoldDB" id="A0A1G9JG11"/>
<evidence type="ECO:0000256" key="2">
    <source>
        <dbReference type="ARBA" id="ARBA00022777"/>
    </source>
</evidence>
<dbReference type="Gene3D" id="3.40.1190.20">
    <property type="match status" value="1"/>
</dbReference>
<dbReference type="Proteomes" id="UP000199475">
    <property type="component" value="Unassembled WGS sequence"/>
</dbReference>
<dbReference type="PANTHER" id="PTHR10584">
    <property type="entry name" value="SUGAR KINASE"/>
    <property type="match status" value="1"/>
</dbReference>
<dbReference type="SUPFAM" id="SSF53613">
    <property type="entry name" value="Ribokinase-like"/>
    <property type="match status" value="1"/>
</dbReference>
<dbReference type="GO" id="GO:0005829">
    <property type="term" value="C:cytosol"/>
    <property type="evidence" value="ECO:0007669"/>
    <property type="project" value="TreeGrafter"/>
</dbReference>
<proteinExistence type="predicted"/>
<evidence type="ECO:0000256" key="1">
    <source>
        <dbReference type="ARBA" id="ARBA00022679"/>
    </source>
</evidence>
<name>A0A1G9JG11_9ACTN</name>
<accession>A0A1G9JG11</accession>
<gene>
    <name evidence="4" type="ORF">SAMN04488242_1211</name>
</gene>
<evidence type="ECO:0000259" key="3">
    <source>
        <dbReference type="Pfam" id="PF00294"/>
    </source>
</evidence>
<reference evidence="4 5" key="1">
    <citation type="submission" date="2016-10" db="EMBL/GenBank/DDBJ databases">
        <authorList>
            <person name="de Groot N.N."/>
        </authorList>
    </citation>
    <scope>NUCLEOTIDE SEQUENCE [LARGE SCALE GENOMIC DNA]</scope>
    <source>
        <strain evidence="4 5">CGMCC 1.9159</strain>
    </source>
</reference>
<keyword evidence="5" id="KW-1185">Reference proteome</keyword>
<feature type="domain" description="Carbohydrate kinase PfkB" evidence="3">
    <location>
        <begin position="12"/>
        <end position="290"/>
    </location>
</feature>
<dbReference type="OrthoDB" id="9813569at2"/>
<dbReference type="InterPro" id="IPR011611">
    <property type="entry name" value="PfkB_dom"/>
</dbReference>
<protein>
    <submittedName>
        <fullName evidence="4">Sugar or nucleoside kinase, ribokinase family</fullName>
    </submittedName>
</protein>
<dbReference type="STRING" id="686624.SAMN04488242_1211"/>
<sequence length="326" mass="34085">MTSDENPRHVQVLAVGMTYRDLVMTGLETMPRPGEEIYASALHETWGGVATMARVCNALGLATGLATAVGDDAASARLLDDMARAGVDTSLTARHPGWALPVTVALSTSDDRAMVTVEAPPPAGVTDHLEHTAFTADAVIVDMRDPAMGWLQRARARGTKVYASRGFDPTGEWSAESLADDGTCDVWMLNDLEARAFTGLDDPVAAARMLSGRVPMVVVTRGAAGMVGVDCATGEEASIDAFRVQPLNLTGAGDSTLAALAYAGLVPGAGLTDRLDLAAFIAGSILERPQGAARPPALDELVARTDSGTDARLPRIRELLTSGMRS</sequence>
<evidence type="ECO:0000313" key="4">
    <source>
        <dbReference type="EMBL" id="SDL36064.1"/>
    </source>
</evidence>
<dbReference type="InterPro" id="IPR029056">
    <property type="entry name" value="Ribokinase-like"/>
</dbReference>
<organism evidence="4 5">
    <name type="scientific">Tessaracoccus oleiagri</name>
    <dbReference type="NCBI Taxonomy" id="686624"/>
    <lineage>
        <taxon>Bacteria</taxon>
        <taxon>Bacillati</taxon>
        <taxon>Actinomycetota</taxon>
        <taxon>Actinomycetes</taxon>
        <taxon>Propionibacteriales</taxon>
        <taxon>Propionibacteriaceae</taxon>
        <taxon>Tessaracoccus</taxon>
    </lineage>
</organism>
<dbReference type="RefSeq" id="WP_093249934.1">
    <property type="nucleotide sequence ID" value="NZ_FNGP01000002.1"/>
</dbReference>
<dbReference type="Pfam" id="PF00294">
    <property type="entry name" value="PfkB"/>
    <property type="match status" value="1"/>
</dbReference>